<name>A0ACB8DZK2_DERSI</name>
<accession>A0ACB8DZK2</accession>
<organism evidence="1 2">
    <name type="scientific">Dermacentor silvarum</name>
    <name type="common">Tick</name>
    <dbReference type="NCBI Taxonomy" id="543639"/>
    <lineage>
        <taxon>Eukaryota</taxon>
        <taxon>Metazoa</taxon>
        <taxon>Ecdysozoa</taxon>
        <taxon>Arthropoda</taxon>
        <taxon>Chelicerata</taxon>
        <taxon>Arachnida</taxon>
        <taxon>Acari</taxon>
        <taxon>Parasitiformes</taxon>
        <taxon>Ixodida</taxon>
        <taxon>Ixodoidea</taxon>
        <taxon>Ixodidae</taxon>
        <taxon>Rhipicephalinae</taxon>
        <taxon>Dermacentor</taxon>
    </lineage>
</organism>
<gene>
    <name evidence="1" type="ORF">HPB49_012294</name>
</gene>
<dbReference type="EMBL" id="CM023470">
    <property type="protein sequence ID" value="KAH7979969.1"/>
    <property type="molecule type" value="Genomic_DNA"/>
</dbReference>
<sequence>MLAYVKYSDNYRAVIPVRLINSFEPEDEDDFSKTRELQAHWCSENGSTEGYYPAFVHALADTLEALNIKLKKMREPFPRLIKVETGMLGPRKQRATEPPREELVAKLKATIEEQAKELKKLKRELIQAVDLNKRLTNALLEKIGVFESADLGVTGGSHSPPPMRIEPAGVSTESAQAPMMMIEAGDCLEKYISEHPMGPPAPPPEHRLASVRKHLRSFFTEAGHQGKRVRKTGIAQT</sequence>
<dbReference type="Proteomes" id="UP000821865">
    <property type="component" value="Chromosome 1"/>
</dbReference>
<reference evidence="1" key="1">
    <citation type="submission" date="2020-05" db="EMBL/GenBank/DDBJ databases">
        <title>Large-scale comparative analyses of tick genomes elucidate their genetic diversity and vector capacities.</title>
        <authorList>
            <person name="Jia N."/>
            <person name="Wang J."/>
            <person name="Shi W."/>
            <person name="Du L."/>
            <person name="Sun Y."/>
            <person name="Zhan W."/>
            <person name="Jiang J."/>
            <person name="Wang Q."/>
            <person name="Zhang B."/>
            <person name="Ji P."/>
            <person name="Sakyi L.B."/>
            <person name="Cui X."/>
            <person name="Yuan T."/>
            <person name="Jiang B."/>
            <person name="Yang W."/>
            <person name="Lam T.T.-Y."/>
            <person name="Chang Q."/>
            <person name="Ding S."/>
            <person name="Wang X."/>
            <person name="Zhu J."/>
            <person name="Ruan X."/>
            <person name="Zhao L."/>
            <person name="Wei J."/>
            <person name="Que T."/>
            <person name="Du C."/>
            <person name="Cheng J."/>
            <person name="Dai P."/>
            <person name="Han X."/>
            <person name="Huang E."/>
            <person name="Gao Y."/>
            <person name="Liu J."/>
            <person name="Shao H."/>
            <person name="Ye R."/>
            <person name="Li L."/>
            <person name="Wei W."/>
            <person name="Wang X."/>
            <person name="Wang C."/>
            <person name="Yang T."/>
            <person name="Huo Q."/>
            <person name="Li W."/>
            <person name="Guo W."/>
            <person name="Chen H."/>
            <person name="Zhou L."/>
            <person name="Ni X."/>
            <person name="Tian J."/>
            <person name="Zhou Y."/>
            <person name="Sheng Y."/>
            <person name="Liu T."/>
            <person name="Pan Y."/>
            <person name="Xia L."/>
            <person name="Li J."/>
            <person name="Zhao F."/>
            <person name="Cao W."/>
        </authorList>
    </citation>
    <scope>NUCLEOTIDE SEQUENCE</scope>
    <source>
        <strain evidence="1">Dsil-2018</strain>
    </source>
</reference>
<proteinExistence type="predicted"/>
<comment type="caution">
    <text evidence="1">The sequence shown here is derived from an EMBL/GenBank/DDBJ whole genome shotgun (WGS) entry which is preliminary data.</text>
</comment>
<keyword evidence="2" id="KW-1185">Reference proteome</keyword>
<evidence type="ECO:0000313" key="1">
    <source>
        <dbReference type="EMBL" id="KAH7979969.1"/>
    </source>
</evidence>
<protein>
    <submittedName>
        <fullName evidence="1">Uncharacterized protein</fullName>
    </submittedName>
</protein>
<evidence type="ECO:0000313" key="2">
    <source>
        <dbReference type="Proteomes" id="UP000821865"/>
    </source>
</evidence>